<sequence length="164" mass="18886">MMDWGNVNKLSCIITIVTAAISFVAGIKLHKLKKWIEYRKILKNPSKNAGVLIVSIGKNDIENQVKFWLSQRKYYKDISSEYIFKLEKIGDISSIDIGNIINNLRNKKIKLQQKGICKIHLFIAAPVSISTMIGAELSNDFNVLVYQYNVNSEKKYEFWGQLQR</sequence>
<evidence type="ECO:0000259" key="1">
    <source>
        <dbReference type="Pfam" id="PF18145"/>
    </source>
</evidence>
<dbReference type="AlphaFoldDB" id="A0A162KNS0"/>
<protein>
    <recommendedName>
        <fullName evidence="1">SMODS-associated and fused to various effectors domain-containing protein</fullName>
    </recommendedName>
</protein>
<proteinExistence type="predicted"/>
<gene>
    <name evidence="2" type="ORF">WY13_02705</name>
</gene>
<dbReference type="Proteomes" id="UP000077407">
    <property type="component" value="Unassembled WGS sequence"/>
</dbReference>
<reference evidence="2 3" key="1">
    <citation type="journal article" date="2015" name="Biotechnol. Bioeng.">
        <title>Genome sequence and phenotypic characterization of Caulobacter segnis.</title>
        <authorList>
            <person name="Patel S."/>
            <person name="Fletcher B."/>
            <person name="Scott D.C."/>
            <person name="Ely B."/>
        </authorList>
    </citation>
    <scope>NUCLEOTIDE SEQUENCE [LARGE SCALE GENOMIC DNA]</scope>
    <source>
        <strain evidence="2 3">ERI-2</strain>
    </source>
</reference>
<evidence type="ECO:0000313" key="3">
    <source>
        <dbReference type="Proteomes" id="UP000077407"/>
    </source>
</evidence>
<accession>A0A162KNS0</accession>
<feature type="domain" description="SMODS-associated and fused to various effectors" evidence="1">
    <location>
        <begin position="51"/>
        <end position="157"/>
    </location>
</feature>
<comment type="caution">
    <text evidence="2">The sequence shown here is derived from an EMBL/GenBank/DDBJ whole genome shotgun (WGS) entry which is preliminary data.</text>
</comment>
<dbReference type="InterPro" id="IPR040836">
    <property type="entry name" value="SAVED"/>
</dbReference>
<evidence type="ECO:0000313" key="2">
    <source>
        <dbReference type="EMBL" id="OAA84802.1"/>
    </source>
</evidence>
<dbReference type="RefSeq" id="WP_063556084.1">
    <property type="nucleotide sequence ID" value="NZ_LITT01000035.1"/>
</dbReference>
<dbReference type="Pfam" id="PF18145">
    <property type="entry name" value="SAVED"/>
    <property type="match status" value="1"/>
</dbReference>
<name>A0A162KNS0_9CLOT</name>
<dbReference type="EMBL" id="LITT01000035">
    <property type="protein sequence ID" value="OAA84802.1"/>
    <property type="molecule type" value="Genomic_DNA"/>
</dbReference>
<organism evidence="2 3">
    <name type="scientific">Clostridium ljungdahlii</name>
    <dbReference type="NCBI Taxonomy" id="1538"/>
    <lineage>
        <taxon>Bacteria</taxon>
        <taxon>Bacillati</taxon>
        <taxon>Bacillota</taxon>
        <taxon>Clostridia</taxon>
        <taxon>Eubacteriales</taxon>
        <taxon>Clostridiaceae</taxon>
        <taxon>Clostridium</taxon>
    </lineage>
</organism>
<dbReference type="PATRIC" id="fig|1538.10.peg.2598"/>